<accession>A0A560J3J6</accession>
<dbReference type="InterPro" id="IPR036188">
    <property type="entry name" value="FAD/NAD-bd_sf"/>
</dbReference>
<dbReference type="NCBIfam" id="TIGR03862">
    <property type="entry name" value="flavo_PP4765"/>
    <property type="match status" value="1"/>
</dbReference>
<dbReference type="Gene3D" id="1.10.8.260">
    <property type="entry name" value="HI0933 insert domain-like"/>
    <property type="match status" value="1"/>
</dbReference>
<name>A0A560J3J6_9PROT</name>
<evidence type="ECO:0000313" key="7">
    <source>
        <dbReference type="Proteomes" id="UP000320516"/>
    </source>
</evidence>
<dbReference type="EMBL" id="VITV01000020">
    <property type="protein sequence ID" value="TWB65641.1"/>
    <property type="molecule type" value="Genomic_DNA"/>
</dbReference>
<evidence type="ECO:0000259" key="4">
    <source>
        <dbReference type="Pfam" id="PF03486"/>
    </source>
</evidence>
<dbReference type="Gene3D" id="3.50.50.60">
    <property type="entry name" value="FAD/NAD(P)-binding domain"/>
    <property type="match status" value="1"/>
</dbReference>
<reference evidence="6 7" key="1">
    <citation type="submission" date="2019-06" db="EMBL/GenBank/DDBJ databases">
        <title>Genomic Encyclopedia of Type Strains, Phase IV (KMG-V): Genome sequencing to study the core and pangenomes of soil and plant-associated prokaryotes.</title>
        <authorList>
            <person name="Whitman W."/>
        </authorList>
    </citation>
    <scope>NUCLEOTIDE SEQUENCE [LARGE SCALE GENOMIC DNA]</scope>
    <source>
        <strain evidence="6 7">BR 12005</strain>
    </source>
</reference>
<dbReference type="Proteomes" id="UP000320516">
    <property type="component" value="Unassembled WGS sequence"/>
</dbReference>
<dbReference type="SUPFAM" id="SSF51905">
    <property type="entry name" value="FAD/NAD(P)-binding domain"/>
    <property type="match status" value="1"/>
</dbReference>
<sequence>MPQTAEQEGRGRRAVAVIGAGPAGLMAAEALAGRGIAVTVYDAMPSPARKFLMAGRGGLNITHSEPLDRFLTRYGAAAPMVAPWIRRFTPDDLRAWVHGLGVETFVGSSGRVFPVGLKASPLLRAWLRRLDGLGVTLKARHRWTGWDAHGALTFDTPEGPLAVAADAILLALGGASWPRLGSDGGWAALLAARGVDLVPFRAANAGFDVAWSPAFVERAEGQPLKRISLSFAGETSRGEAVVTRTGLEGGALYALGAPLREAIARDGQAVLHIDLKPDLDLAAITARLGRAPPSESLKNRLRKALGLEGVMPALLREGATPADLATPAALARCLKALPLTLAAIRPMDRAISTAGGIKLAELDDHLMLRRMPGVFAVGEMLDWEAPTGGYLLQACFSGALAAAEGIAAFLERDSGRSRHVGRPDASD</sequence>
<comment type="cofactor">
    <cofactor evidence="1">
        <name>FAD</name>
        <dbReference type="ChEBI" id="CHEBI:57692"/>
    </cofactor>
</comment>
<gene>
    <name evidence="6" type="ORF">FBZ87_12038</name>
</gene>
<evidence type="ECO:0000256" key="2">
    <source>
        <dbReference type="ARBA" id="ARBA00022630"/>
    </source>
</evidence>
<dbReference type="InterPro" id="IPR022460">
    <property type="entry name" value="Flavoprotein_PP4765"/>
</dbReference>
<dbReference type="Pfam" id="PF22780">
    <property type="entry name" value="HI0933_like_1st"/>
    <property type="match status" value="1"/>
</dbReference>
<dbReference type="NCBIfam" id="TIGR00275">
    <property type="entry name" value="aminoacetone oxidase family FAD-binding enzyme"/>
    <property type="match status" value="1"/>
</dbReference>
<dbReference type="PRINTS" id="PR00419">
    <property type="entry name" value="ADXRDTASE"/>
</dbReference>
<dbReference type="RefSeq" id="WP_281289020.1">
    <property type="nucleotide sequence ID" value="NZ_VITV01000020.1"/>
</dbReference>
<proteinExistence type="predicted"/>
<keyword evidence="3" id="KW-0274">FAD</keyword>
<evidence type="ECO:0008006" key="8">
    <source>
        <dbReference type="Google" id="ProtNLM"/>
    </source>
</evidence>
<dbReference type="Pfam" id="PF03486">
    <property type="entry name" value="HI0933_like"/>
    <property type="match status" value="1"/>
</dbReference>
<protein>
    <recommendedName>
        <fullName evidence="8">NAD(FAD)-utilizing dehydrogenase</fullName>
    </recommendedName>
</protein>
<evidence type="ECO:0000256" key="3">
    <source>
        <dbReference type="ARBA" id="ARBA00022827"/>
    </source>
</evidence>
<dbReference type="Gene3D" id="2.40.30.10">
    <property type="entry name" value="Translation factors"/>
    <property type="match status" value="1"/>
</dbReference>
<evidence type="ECO:0000256" key="1">
    <source>
        <dbReference type="ARBA" id="ARBA00001974"/>
    </source>
</evidence>
<comment type="caution">
    <text evidence="6">The sequence shown here is derived from an EMBL/GenBank/DDBJ whole genome shotgun (WGS) entry which is preliminary data.</text>
</comment>
<evidence type="ECO:0000259" key="5">
    <source>
        <dbReference type="Pfam" id="PF22780"/>
    </source>
</evidence>
<dbReference type="PANTHER" id="PTHR42887:SF1">
    <property type="entry name" value="BLR3961 PROTEIN"/>
    <property type="match status" value="1"/>
</dbReference>
<keyword evidence="2" id="KW-0285">Flavoprotein</keyword>
<dbReference type="SUPFAM" id="SSF160996">
    <property type="entry name" value="HI0933 insert domain-like"/>
    <property type="match status" value="1"/>
</dbReference>
<feature type="domain" description="RsdA/BaiN/AoA(So)-like insert" evidence="5">
    <location>
        <begin position="201"/>
        <end position="352"/>
    </location>
</feature>
<evidence type="ECO:0000313" key="6">
    <source>
        <dbReference type="EMBL" id="TWB65641.1"/>
    </source>
</evidence>
<dbReference type="AlphaFoldDB" id="A0A560J3J6"/>
<dbReference type="InterPro" id="IPR004792">
    <property type="entry name" value="BaiN-like"/>
</dbReference>
<feature type="domain" description="RsdA/BaiN/AoA(So)-like Rossmann fold-like" evidence="4">
    <location>
        <begin position="14"/>
        <end position="404"/>
    </location>
</feature>
<dbReference type="InterPro" id="IPR057661">
    <property type="entry name" value="RsdA/BaiN/AoA(So)_Rossmann"/>
</dbReference>
<dbReference type="PANTHER" id="PTHR42887">
    <property type="entry name" value="OS12G0638800 PROTEIN"/>
    <property type="match status" value="1"/>
</dbReference>
<dbReference type="InterPro" id="IPR023166">
    <property type="entry name" value="BaiN-like_dom_sf"/>
</dbReference>
<organism evidence="6 7">
    <name type="scientific">Nitrospirillum amazonense</name>
    <dbReference type="NCBI Taxonomy" id="28077"/>
    <lineage>
        <taxon>Bacteria</taxon>
        <taxon>Pseudomonadati</taxon>
        <taxon>Pseudomonadota</taxon>
        <taxon>Alphaproteobacteria</taxon>
        <taxon>Rhodospirillales</taxon>
        <taxon>Azospirillaceae</taxon>
        <taxon>Nitrospirillum</taxon>
    </lineage>
</organism>
<dbReference type="InterPro" id="IPR055178">
    <property type="entry name" value="RsdA/BaiN/AoA(So)-like_dom"/>
</dbReference>